<feature type="modified residue" description="4-aspartylphosphate" evidence="3 5">
    <location>
        <position position="42"/>
    </location>
</feature>
<evidence type="ECO:0000256" key="1">
    <source>
        <dbReference type="ARBA" id="ARBA00022801"/>
    </source>
</evidence>
<dbReference type="HAMAP" id="MF_00099">
    <property type="entry name" value="CheB_chemtxs"/>
    <property type="match status" value="1"/>
</dbReference>
<evidence type="ECO:0000259" key="6">
    <source>
        <dbReference type="PROSITE" id="PS50110"/>
    </source>
</evidence>
<dbReference type="GO" id="GO:0050568">
    <property type="term" value="F:protein-glutamine glutaminase activity"/>
    <property type="evidence" value="ECO:0007669"/>
    <property type="project" value="UniProtKB-UniRule"/>
</dbReference>
<dbReference type="InterPro" id="IPR008248">
    <property type="entry name" value="CheB-like"/>
</dbReference>
<evidence type="ECO:0000256" key="2">
    <source>
        <dbReference type="ARBA" id="ARBA00048267"/>
    </source>
</evidence>
<dbReference type="CDD" id="cd16432">
    <property type="entry name" value="CheB_Rec"/>
    <property type="match status" value="1"/>
</dbReference>
<dbReference type="Gene3D" id="3.40.50.180">
    <property type="entry name" value="Methylesterase CheB, C-terminal domain"/>
    <property type="match status" value="1"/>
</dbReference>
<dbReference type="SUPFAM" id="SSF52738">
    <property type="entry name" value="Methylesterase CheB, C-terminal domain"/>
    <property type="match status" value="1"/>
</dbReference>
<dbReference type="PANTHER" id="PTHR42872">
    <property type="entry name" value="PROTEIN-GLUTAMATE METHYLESTERASE/PROTEIN-GLUTAMINE GLUTAMINASE"/>
    <property type="match status" value="1"/>
</dbReference>
<evidence type="ECO:0000313" key="9">
    <source>
        <dbReference type="Proteomes" id="UP000752012"/>
    </source>
</evidence>
<dbReference type="PANTHER" id="PTHR42872:SF3">
    <property type="entry name" value="PROTEIN-GLUTAMATE METHYLESTERASE_PROTEIN-GLUTAMINE GLUTAMINASE 1"/>
    <property type="match status" value="1"/>
</dbReference>
<dbReference type="GO" id="GO:0005737">
    <property type="term" value="C:cytoplasm"/>
    <property type="evidence" value="ECO:0007669"/>
    <property type="project" value="UniProtKB-SubCell"/>
</dbReference>
<comment type="function">
    <text evidence="3">Involved in chemotaxis. Part of a chemotaxis signal transduction system that modulates chemotaxis in response to various stimuli. Catalyzes the demethylation of specific methylglutamate residues introduced into the chemoreceptors (methyl-accepting chemotaxis proteins or MCP) by CheR. Also mediates the irreversible deamidation of specific glutamine residues to glutamic acid.</text>
</comment>
<dbReference type="AlphaFoldDB" id="A0A969PQY6"/>
<dbReference type="PIRSF" id="PIRSF000876">
    <property type="entry name" value="RR_chemtxs_CheB"/>
    <property type="match status" value="1"/>
</dbReference>
<feature type="active site" evidence="3 4">
    <location>
        <position position="149"/>
    </location>
</feature>
<keyword evidence="9" id="KW-1185">Reference proteome</keyword>
<dbReference type="GO" id="GO:0008984">
    <property type="term" value="F:protein-glutamate methylesterase activity"/>
    <property type="evidence" value="ECO:0007669"/>
    <property type="project" value="UniProtKB-UniRule"/>
</dbReference>
<dbReference type="SMART" id="SM00448">
    <property type="entry name" value="REC"/>
    <property type="match status" value="1"/>
</dbReference>
<comment type="subcellular location">
    <subcellularLocation>
        <location evidence="3">Cytoplasm</location>
    </subcellularLocation>
</comment>
<dbReference type="InterPro" id="IPR000673">
    <property type="entry name" value="Sig_transdc_resp-reg_Me-estase"/>
</dbReference>
<dbReference type="Pfam" id="PF00072">
    <property type="entry name" value="Response_reg"/>
    <property type="match status" value="1"/>
</dbReference>
<keyword evidence="3 4" id="KW-0145">Chemotaxis</keyword>
<comment type="caution">
    <text evidence="8">The sequence shown here is derived from an EMBL/GenBank/DDBJ whole genome shotgun (WGS) entry which is preliminary data.</text>
</comment>
<dbReference type="InterPro" id="IPR035909">
    <property type="entry name" value="CheB_C"/>
</dbReference>
<dbReference type="NCBIfam" id="NF001965">
    <property type="entry name" value="PRK00742.1"/>
    <property type="match status" value="1"/>
</dbReference>
<dbReference type="GO" id="GO:0000156">
    <property type="term" value="F:phosphorelay response regulator activity"/>
    <property type="evidence" value="ECO:0007669"/>
    <property type="project" value="InterPro"/>
</dbReference>
<proteinExistence type="inferred from homology"/>
<feature type="domain" description="CheB-type methylesterase" evidence="7">
    <location>
        <begin position="137"/>
        <end position="328"/>
    </location>
</feature>
<feature type="domain" description="Response regulatory" evidence="6">
    <location>
        <begin position="1"/>
        <end position="108"/>
    </location>
</feature>
<reference evidence="8 9" key="1">
    <citation type="submission" date="2020-03" db="EMBL/GenBank/DDBJ databases">
        <title>Assessment of the enzymatic potential of alkaline-tolerant lipase obtained from Bacillus luteus H11 (technogenic soil) for the bioremediation of saline soils contaminated with petroleum substances.</title>
        <authorList>
            <person name="Kalwasinska A."/>
        </authorList>
    </citation>
    <scope>NUCLEOTIDE SEQUENCE [LARGE SCALE GENOMIC DNA]</scope>
    <source>
        <strain evidence="8 9">H11</strain>
    </source>
</reference>
<dbReference type="EMBL" id="JAATHJ010000002">
    <property type="protein sequence ID" value="NJP36333.1"/>
    <property type="molecule type" value="Genomic_DNA"/>
</dbReference>
<dbReference type="EC" id="3.1.1.61" evidence="3"/>
<dbReference type="GO" id="GO:0006935">
    <property type="term" value="P:chemotaxis"/>
    <property type="evidence" value="ECO:0007669"/>
    <property type="project" value="UniProtKB-UniRule"/>
</dbReference>
<comment type="catalytic activity">
    <reaction evidence="3">
        <text>L-glutaminyl-[protein] + H2O = L-glutamyl-[protein] + NH4(+)</text>
        <dbReference type="Rhea" id="RHEA:16441"/>
        <dbReference type="Rhea" id="RHEA-COMP:10207"/>
        <dbReference type="Rhea" id="RHEA-COMP:10208"/>
        <dbReference type="ChEBI" id="CHEBI:15377"/>
        <dbReference type="ChEBI" id="CHEBI:28938"/>
        <dbReference type="ChEBI" id="CHEBI:29973"/>
        <dbReference type="ChEBI" id="CHEBI:30011"/>
        <dbReference type="EC" id="3.5.1.44"/>
    </reaction>
</comment>
<protein>
    <recommendedName>
        <fullName evidence="3">Protein-glutamate methylesterase/protein-glutamine glutaminase</fullName>
        <ecNumber evidence="3">3.1.1.61</ecNumber>
        <ecNumber evidence="3">3.5.1.44</ecNumber>
    </recommendedName>
</protein>
<dbReference type="SUPFAM" id="SSF52172">
    <property type="entry name" value="CheY-like"/>
    <property type="match status" value="1"/>
</dbReference>
<sequence>MRKVISDAVDLLPDFTVSGRARHGQDALKQARFLKPDIITLDIEMPVMTGLEALPELLKIAPFKVIMVSSLTSDGTEETIKALAEGAIDFVAKPAGVISSLNQLSNELSGKLRAAAEATVQLQPVLPVKRVPALNRGGATGRAIVIGTSTGGPKALQQLLPLLPEDLPCPVFIVQHMPPGFTASLSRRLNELSAITVKEAESGEIVKNGVAYIAPGGYHLTMIRKGTNVSLQLDQESPVHGHRPAVDVLFASAAKAQFVHLTAVVLTGMGKDGAEGLRQIAANCAFTCLSESEASCVVYGMPRAAESTGLVTAVHHINEMAAEIVRRC</sequence>
<dbReference type="InterPro" id="IPR011006">
    <property type="entry name" value="CheY-like_superfamily"/>
</dbReference>
<name>A0A969PQY6_9BACI</name>
<keyword evidence="3 5" id="KW-0597">Phosphoprotein</keyword>
<feature type="active site" evidence="3 4">
    <location>
        <position position="176"/>
    </location>
</feature>
<comment type="PTM">
    <text evidence="3">Phosphorylated by CheA. Phosphorylation of the N-terminal regulatory domain activates the methylesterase activity.</text>
</comment>
<gene>
    <name evidence="3" type="primary">cheB</name>
    <name evidence="8" type="ORF">HCN83_01885</name>
</gene>
<comment type="catalytic activity">
    <reaction evidence="2 3">
        <text>[protein]-L-glutamate 5-O-methyl ester + H2O = L-glutamyl-[protein] + methanol + H(+)</text>
        <dbReference type="Rhea" id="RHEA:23236"/>
        <dbReference type="Rhea" id="RHEA-COMP:10208"/>
        <dbReference type="Rhea" id="RHEA-COMP:10311"/>
        <dbReference type="ChEBI" id="CHEBI:15377"/>
        <dbReference type="ChEBI" id="CHEBI:15378"/>
        <dbReference type="ChEBI" id="CHEBI:17790"/>
        <dbReference type="ChEBI" id="CHEBI:29973"/>
        <dbReference type="ChEBI" id="CHEBI:82795"/>
        <dbReference type="EC" id="3.1.1.61"/>
    </reaction>
</comment>
<organism evidence="8 9">
    <name type="scientific">Alkalicoccus luteus</name>
    <dbReference type="NCBI Taxonomy" id="1237094"/>
    <lineage>
        <taxon>Bacteria</taxon>
        <taxon>Bacillati</taxon>
        <taxon>Bacillota</taxon>
        <taxon>Bacilli</taxon>
        <taxon>Bacillales</taxon>
        <taxon>Bacillaceae</taxon>
        <taxon>Alkalicoccus</taxon>
    </lineage>
</organism>
<dbReference type="Gene3D" id="3.40.50.2300">
    <property type="match status" value="1"/>
</dbReference>
<comment type="similarity">
    <text evidence="3">Belongs to the CheB family.</text>
</comment>
<dbReference type="PROSITE" id="PS50110">
    <property type="entry name" value="RESPONSE_REGULATORY"/>
    <property type="match status" value="1"/>
</dbReference>
<keyword evidence="1 3" id="KW-0378">Hydrolase</keyword>
<accession>A0A969PQY6</accession>
<dbReference type="Pfam" id="PF01339">
    <property type="entry name" value="CheB_methylest"/>
    <property type="match status" value="1"/>
</dbReference>
<dbReference type="InterPro" id="IPR001789">
    <property type="entry name" value="Sig_transdc_resp-reg_receiver"/>
</dbReference>
<evidence type="ECO:0000256" key="5">
    <source>
        <dbReference type="PROSITE-ProRule" id="PRU00169"/>
    </source>
</evidence>
<keyword evidence="3" id="KW-0963">Cytoplasm</keyword>
<dbReference type="PROSITE" id="PS50122">
    <property type="entry name" value="CHEB"/>
    <property type="match status" value="1"/>
</dbReference>
<dbReference type="EC" id="3.5.1.44" evidence="3"/>
<feature type="active site" evidence="3 4">
    <location>
        <position position="272"/>
    </location>
</feature>
<evidence type="ECO:0000259" key="7">
    <source>
        <dbReference type="PROSITE" id="PS50122"/>
    </source>
</evidence>
<comment type="domain">
    <text evidence="3">Contains a C-terminal catalytic domain, and an N-terminal region which modulates catalytic activity.</text>
</comment>
<evidence type="ECO:0000256" key="3">
    <source>
        <dbReference type="HAMAP-Rule" id="MF_00099"/>
    </source>
</evidence>
<dbReference type="Proteomes" id="UP000752012">
    <property type="component" value="Unassembled WGS sequence"/>
</dbReference>
<evidence type="ECO:0000256" key="4">
    <source>
        <dbReference type="PROSITE-ProRule" id="PRU00050"/>
    </source>
</evidence>
<evidence type="ECO:0000313" key="8">
    <source>
        <dbReference type="EMBL" id="NJP36333.1"/>
    </source>
</evidence>
<dbReference type="CDD" id="cd17541">
    <property type="entry name" value="REC_CheB-like"/>
    <property type="match status" value="1"/>
</dbReference>